<evidence type="ECO:0000259" key="2">
    <source>
        <dbReference type="SMART" id="SM00943"/>
    </source>
</evidence>
<dbReference type="EMBL" id="VWOX01000010">
    <property type="protein sequence ID" value="KAA5541496.1"/>
    <property type="molecule type" value="Genomic_DNA"/>
</dbReference>
<dbReference type="InterPro" id="IPR025048">
    <property type="entry name" value="DUF3987"/>
</dbReference>
<dbReference type="SMART" id="SM00943">
    <property type="entry name" value="Prim-Pol"/>
    <property type="match status" value="1"/>
</dbReference>
<feature type="domain" description="DNA primase/polymerase bifunctional N-terminal" evidence="2">
    <location>
        <begin position="17"/>
        <end position="166"/>
    </location>
</feature>
<dbReference type="Proteomes" id="UP000324479">
    <property type="component" value="Unassembled WGS sequence"/>
</dbReference>
<reference evidence="3 4" key="1">
    <citation type="submission" date="2019-08" db="EMBL/GenBank/DDBJ databases">
        <authorList>
            <person name="Dhanesh K."/>
            <person name="Kumar G."/>
            <person name="Sasikala C."/>
            <person name="Venkata Ramana C."/>
        </authorList>
    </citation>
    <scope>NUCLEOTIDE SEQUENCE [LARGE SCALE GENOMIC DNA]</scope>
    <source>
        <strain evidence="3 4">JC645</strain>
    </source>
</reference>
<dbReference type="InterPro" id="IPR015330">
    <property type="entry name" value="DNA_primase/pol_bifunc_N"/>
</dbReference>
<dbReference type="Pfam" id="PF09250">
    <property type="entry name" value="Prim-Pol"/>
    <property type="match status" value="1"/>
</dbReference>
<gene>
    <name evidence="3" type="ORF">FYK55_18230</name>
</gene>
<proteinExistence type="predicted"/>
<evidence type="ECO:0000313" key="4">
    <source>
        <dbReference type="Proteomes" id="UP000324479"/>
    </source>
</evidence>
<comment type="caution">
    <text evidence="3">The sequence shown here is derived from an EMBL/GenBank/DDBJ whole genome shotgun (WGS) entry which is preliminary data.</text>
</comment>
<dbReference type="RefSeq" id="WP_150077883.1">
    <property type="nucleotide sequence ID" value="NZ_VWOX01000010.1"/>
</dbReference>
<name>A0A5M6D3P0_9BACT</name>
<accession>A0A5M6D3P0</accession>
<protein>
    <submittedName>
        <fullName evidence="3">DUF3987 domain-containing protein</fullName>
    </submittedName>
</protein>
<sequence length="784" mass="86005">MSVGTKSNQQTGIRDQVAIYRQRGWYCVPLRPRSKSPSRRDWTNLRLAPDVFPDNCNVGIILGEPSGWLVGVDLDCPEAIELADQYLPPTSAITGRPSSPKSHRWYIAANAATEKHQDPTDGSMIVELRSTGGQTVVGPSIHPDGEPYDILDTEPATVPAPMLAACVKALADAVIVKRGVPAPIKQPLTKTRSTIESDVEARAIAYIAAMPPAISGSGGHSQTYAAATVLVHGFGLEPDRALAILAAEYNPRCSPPWSDRELQHKINQAATKPHDRPFGWLRDEGPIEPIGETVDLSGFMAKPAVVSFKARTSSSKFGDNVDPGRLPERLFNVPGFVRRVMDFSLANAPYPNIGLAFCGAMALQSYLAGRKVCTAGDLRTNIYLLALAGSGTGKEFPRKVNSQVLFQIGESRALGDKFASGEGIQDCLARSNKMLFQNDEMDGVLRQINLDRDSSRESIPNILLTLYTSAGDVYPLRVKANQKEANHVDQPHLTLFGTATPQYFYESLSKRMLANGFFARLNIIDVGKRGKGQTPGSARNLPDSILDVAKWWTDFHPSGGNFMQLYPKPATVLFAPDAEAAITELRHQTEVEYDKADDVGDEVARAAWSRTCEHAKKLALIYACSENHEKPLITLDAVRWASEFSLHQTRRQLYLASVHVAENPFHKECLKFKKRLAEREGFMMPRRELMRSMTLKASDFDQVVQTLIQQEEIESVSIQTKTKPAAGYRLITVPELPSQTVRKSVSETVDDSDVSAVETTDPTEKRSNLSGLSVSATDGFADGS</sequence>
<evidence type="ECO:0000256" key="1">
    <source>
        <dbReference type="SAM" id="MobiDB-lite"/>
    </source>
</evidence>
<feature type="region of interest" description="Disordered" evidence="1">
    <location>
        <begin position="741"/>
        <end position="784"/>
    </location>
</feature>
<dbReference type="Pfam" id="PF13148">
    <property type="entry name" value="DUF3987"/>
    <property type="match status" value="1"/>
</dbReference>
<dbReference type="CDD" id="cd04859">
    <property type="entry name" value="Prim_Pol"/>
    <property type="match status" value="1"/>
</dbReference>
<dbReference type="AlphaFoldDB" id="A0A5M6D3P0"/>
<keyword evidence="4" id="KW-1185">Reference proteome</keyword>
<organism evidence="3 4">
    <name type="scientific">Roseiconus nitratireducens</name>
    <dbReference type="NCBI Taxonomy" id="2605748"/>
    <lineage>
        <taxon>Bacteria</taxon>
        <taxon>Pseudomonadati</taxon>
        <taxon>Planctomycetota</taxon>
        <taxon>Planctomycetia</taxon>
        <taxon>Pirellulales</taxon>
        <taxon>Pirellulaceae</taxon>
        <taxon>Roseiconus</taxon>
    </lineage>
</organism>
<dbReference type="SUPFAM" id="SSF56747">
    <property type="entry name" value="Prim-pol domain"/>
    <property type="match status" value="1"/>
</dbReference>
<evidence type="ECO:0000313" key="3">
    <source>
        <dbReference type="EMBL" id="KAA5541496.1"/>
    </source>
</evidence>